<evidence type="ECO:0000256" key="1">
    <source>
        <dbReference type="SAM" id="Phobius"/>
    </source>
</evidence>
<proteinExistence type="predicted"/>
<comment type="caution">
    <text evidence="2">The sequence shown here is derived from an EMBL/GenBank/DDBJ whole genome shotgun (WGS) entry which is preliminary data.</text>
</comment>
<organism evidence="2 3">
    <name type="scientific">Candidatus Atelocyanobacterium thalassa isolate SIO64986</name>
    <dbReference type="NCBI Taxonomy" id="1527444"/>
    <lineage>
        <taxon>Bacteria</taxon>
        <taxon>Bacillati</taxon>
        <taxon>Cyanobacteriota</taxon>
        <taxon>Cyanophyceae</taxon>
        <taxon>Oscillatoriophycideae</taxon>
        <taxon>Chroococcales</taxon>
        <taxon>Aphanothecaceae</taxon>
        <taxon>Candidatus Atelocyanobacterium</taxon>
        <taxon>Candidatus Atelocyanobacterium thalassae</taxon>
    </lineage>
</organism>
<dbReference type="STRING" id="1527444.ucyna2_00899"/>
<gene>
    <name evidence="2" type="ORF">ucyna2_00899</name>
</gene>
<sequence>MISKVLYLRNQHAISLLSYQYLVLTFIFQLSNIKKQKLNNIKSDEHKR</sequence>
<reference evidence="2 3" key="1">
    <citation type="submission" date="2014-08" db="EMBL/GenBank/DDBJ databases">
        <title>Comparative genomics reveals surprising divergence of two closely related strains of uncultivated UCYN-A cyanobacteria.</title>
        <authorList>
            <person name="Bombar D."/>
            <person name="Heller P."/>
            <person name="Sanchez-Baracaldo P."/>
            <person name="Carter B.J."/>
            <person name="Zert J.P."/>
        </authorList>
    </citation>
    <scope>NUCLEOTIDE SEQUENCE [LARGE SCALE GENOMIC DNA]</scope>
</reference>
<evidence type="ECO:0000313" key="3">
    <source>
        <dbReference type="Proteomes" id="UP000028922"/>
    </source>
</evidence>
<name>A0A086CGG0_9CHRO</name>
<feature type="transmembrane region" description="Helical" evidence="1">
    <location>
        <begin position="12"/>
        <end position="33"/>
    </location>
</feature>
<dbReference type="Proteomes" id="UP000028922">
    <property type="component" value="Unassembled WGS sequence"/>
</dbReference>
<protein>
    <submittedName>
        <fullName evidence="2">Uncharacterized protein</fullName>
    </submittedName>
</protein>
<evidence type="ECO:0000313" key="2">
    <source>
        <dbReference type="EMBL" id="KFF41274.1"/>
    </source>
</evidence>
<keyword evidence="1" id="KW-0812">Transmembrane</keyword>
<keyword evidence="1" id="KW-1133">Transmembrane helix</keyword>
<accession>A0A086CGG0</accession>
<keyword evidence="1" id="KW-0472">Membrane</keyword>
<dbReference type="AlphaFoldDB" id="A0A086CGG0"/>
<dbReference type="EMBL" id="JPSP01000010">
    <property type="protein sequence ID" value="KFF41274.1"/>
    <property type="molecule type" value="Genomic_DNA"/>
</dbReference>